<protein>
    <recommendedName>
        <fullName evidence="3">dTDP-4-amino-4,6-dideoxygalactose transaminase</fullName>
    </recommendedName>
</protein>
<dbReference type="RefSeq" id="WP_201648857.1">
    <property type="nucleotide sequence ID" value="NZ_CAJHCS010000003.1"/>
</dbReference>
<dbReference type="Proteomes" id="UP001494588">
    <property type="component" value="Unassembled WGS sequence"/>
</dbReference>
<evidence type="ECO:0000313" key="2">
    <source>
        <dbReference type="Proteomes" id="UP001494588"/>
    </source>
</evidence>
<gene>
    <name evidence="1" type="ORF">V4C55_02600</name>
</gene>
<name>A0ABU9Q585_9BURK</name>
<dbReference type="InterPro" id="IPR015424">
    <property type="entry name" value="PyrdxlP-dep_Trfase"/>
</dbReference>
<dbReference type="SUPFAM" id="SSF53383">
    <property type="entry name" value="PLP-dependent transferases"/>
    <property type="match status" value="1"/>
</dbReference>
<comment type="caution">
    <text evidence="1">The sequence shown here is derived from an EMBL/GenBank/DDBJ whole genome shotgun (WGS) entry which is preliminary data.</text>
</comment>
<evidence type="ECO:0000313" key="1">
    <source>
        <dbReference type="EMBL" id="MEM5284577.1"/>
    </source>
</evidence>
<sequence length="328" mass="37030">MNSDAIGGYLELELPPGNGERYPDAQRFQSARAAFLALLNAGRPGRIWMPWYNCETMLEPPEMAGIEVRRYRIDANFDIADDIVLGENDWLLYVNYFGVCDAQVERVCSRFPHTQVVIDNSQAFFSPPAACLATLYSPRKFFGIPDGGYLITQVPVDEPEEQDTGSIERMQPLLIRIDQGPEAGYEGIRAARATLRGQQPKRMSTLTRRLLAHLDYDSAFERRSRNFARYHQMLGSENALASFDARVQAPLCYPFWNHRTDLHAALAAKRIFVPRYWPHTRGSSGMADDLEFRLSTECLALPCDQRYGEVEIDQVIAALREAGAAGQD</sequence>
<dbReference type="EMBL" id="JAZHGC010000002">
    <property type="protein sequence ID" value="MEM5284577.1"/>
    <property type="molecule type" value="Genomic_DNA"/>
</dbReference>
<dbReference type="InterPro" id="IPR015422">
    <property type="entry name" value="PyrdxlP-dep_Trfase_small"/>
</dbReference>
<proteinExistence type="predicted"/>
<keyword evidence="2" id="KW-1185">Reference proteome</keyword>
<reference evidence="1 2" key="1">
    <citation type="submission" date="2024-01" db="EMBL/GenBank/DDBJ databases">
        <title>The diversity of rhizobia nodulating Mimosa spp. in eleven states of Brazil covering several biomes is determined by host plant, location, and edaphic factors.</title>
        <authorList>
            <person name="Rouws L."/>
            <person name="Barauna A."/>
            <person name="Beukes C."/>
            <person name="De Faria S.M."/>
            <person name="Gross E."/>
            <person name="Dos Reis Junior F.B."/>
            <person name="Simon M."/>
            <person name="Maluk M."/>
            <person name="Odee D.W."/>
            <person name="Kenicer G."/>
            <person name="Young J.P.W."/>
            <person name="Reis V.M."/>
            <person name="Zilli J."/>
            <person name="James E.K."/>
        </authorList>
    </citation>
    <scope>NUCLEOTIDE SEQUENCE [LARGE SCALE GENOMIC DNA]</scope>
    <source>
        <strain evidence="1 2">JPY77</strain>
    </source>
</reference>
<organism evidence="1 2">
    <name type="scientific">Paraburkholderia sabiae</name>
    <dbReference type="NCBI Taxonomy" id="273251"/>
    <lineage>
        <taxon>Bacteria</taxon>
        <taxon>Pseudomonadati</taxon>
        <taxon>Pseudomonadota</taxon>
        <taxon>Betaproteobacteria</taxon>
        <taxon>Burkholderiales</taxon>
        <taxon>Burkholderiaceae</taxon>
        <taxon>Paraburkholderia</taxon>
    </lineage>
</organism>
<accession>A0ABU9Q585</accession>
<dbReference type="Gene3D" id="3.90.1150.10">
    <property type="entry name" value="Aspartate Aminotransferase, domain 1"/>
    <property type="match status" value="1"/>
</dbReference>
<evidence type="ECO:0008006" key="3">
    <source>
        <dbReference type="Google" id="ProtNLM"/>
    </source>
</evidence>